<dbReference type="SUPFAM" id="SSF55298">
    <property type="entry name" value="YjgF-like"/>
    <property type="match status" value="1"/>
</dbReference>
<dbReference type="GO" id="GO:0005829">
    <property type="term" value="C:cytosol"/>
    <property type="evidence" value="ECO:0007669"/>
    <property type="project" value="TreeGrafter"/>
</dbReference>
<comment type="similarity">
    <text evidence="1">Belongs to the RutC family.</text>
</comment>
<sequence length="137" mass="15128">MTIGRVDMERRFIEGTWQKKNRAFSPAVITKGGTTIWLAGHGAIHDDYGKTLAGDFDAQTHQAFKLLTATLSEAGGKLTDLVTMTVYILDARYGDNFIKIRKKYFKNFPASALLTVSGFAHPDMMVEIQGIAVINDS</sequence>
<dbReference type="PANTHER" id="PTHR11803:SF58">
    <property type="entry name" value="PROTEIN HMF1-RELATED"/>
    <property type="match status" value="1"/>
</dbReference>
<name>A0A382QNX5_9ZZZZ</name>
<evidence type="ECO:0000313" key="2">
    <source>
        <dbReference type="EMBL" id="SVC86648.1"/>
    </source>
</evidence>
<dbReference type="CDD" id="cd00448">
    <property type="entry name" value="YjgF_YER057c_UK114_family"/>
    <property type="match status" value="1"/>
</dbReference>
<dbReference type="AlphaFoldDB" id="A0A382QNX5"/>
<gene>
    <name evidence="2" type="ORF">METZ01_LOCUS339502</name>
</gene>
<dbReference type="InterPro" id="IPR006175">
    <property type="entry name" value="YjgF/YER057c/UK114"/>
</dbReference>
<reference evidence="2" key="1">
    <citation type="submission" date="2018-05" db="EMBL/GenBank/DDBJ databases">
        <authorList>
            <person name="Lanie J.A."/>
            <person name="Ng W.-L."/>
            <person name="Kazmierczak K.M."/>
            <person name="Andrzejewski T.M."/>
            <person name="Davidsen T.M."/>
            <person name="Wayne K.J."/>
            <person name="Tettelin H."/>
            <person name="Glass J.I."/>
            <person name="Rusch D."/>
            <person name="Podicherti R."/>
            <person name="Tsui H.-C.T."/>
            <person name="Winkler M.E."/>
        </authorList>
    </citation>
    <scope>NUCLEOTIDE SEQUENCE</scope>
</reference>
<dbReference type="InterPro" id="IPR035959">
    <property type="entry name" value="RutC-like_sf"/>
</dbReference>
<dbReference type="Pfam" id="PF01042">
    <property type="entry name" value="Ribonuc_L-PSP"/>
    <property type="match status" value="1"/>
</dbReference>
<protein>
    <submittedName>
        <fullName evidence="2">Uncharacterized protein</fullName>
    </submittedName>
</protein>
<organism evidence="2">
    <name type="scientific">marine metagenome</name>
    <dbReference type="NCBI Taxonomy" id="408172"/>
    <lineage>
        <taxon>unclassified sequences</taxon>
        <taxon>metagenomes</taxon>
        <taxon>ecological metagenomes</taxon>
    </lineage>
</organism>
<dbReference type="EMBL" id="UINC01115543">
    <property type="protein sequence ID" value="SVC86648.1"/>
    <property type="molecule type" value="Genomic_DNA"/>
</dbReference>
<proteinExistence type="inferred from homology"/>
<accession>A0A382QNX5</accession>
<evidence type="ECO:0000256" key="1">
    <source>
        <dbReference type="ARBA" id="ARBA00010552"/>
    </source>
</evidence>
<dbReference type="PANTHER" id="PTHR11803">
    <property type="entry name" value="2-IMINOBUTANOATE/2-IMINOPROPANOATE DEAMINASE RIDA"/>
    <property type="match status" value="1"/>
</dbReference>
<dbReference type="Gene3D" id="3.30.1330.40">
    <property type="entry name" value="RutC-like"/>
    <property type="match status" value="1"/>
</dbReference>
<dbReference type="GO" id="GO:0019239">
    <property type="term" value="F:deaminase activity"/>
    <property type="evidence" value="ECO:0007669"/>
    <property type="project" value="TreeGrafter"/>
</dbReference>